<protein>
    <submittedName>
        <fullName evidence="1">Uncharacterized protein</fullName>
    </submittedName>
</protein>
<comment type="caution">
    <text evidence="1">The sequence shown here is derived from an EMBL/GenBank/DDBJ whole genome shotgun (WGS) entry which is preliminary data.</text>
</comment>
<evidence type="ECO:0000313" key="1">
    <source>
        <dbReference type="EMBL" id="OWZ21396.1"/>
    </source>
</evidence>
<accession>A0A225WUR4</accession>
<sequence length="93" mass="10148">MTAGGCRYLVAAVYYATRYAVVTEVSAPKGWTGTDMKRGDTGEHLFVHCSFLVRREFPSNLLGTVADPILWELAEEDGGSGCRSERTRKSSTG</sequence>
<keyword evidence="2" id="KW-1185">Reference proteome</keyword>
<evidence type="ECO:0000313" key="2">
    <source>
        <dbReference type="Proteomes" id="UP000198211"/>
    </source>
</evidence>
<proteinExistence type="predicted"/>
<name>A0A225WUR4_9STRA</name>
<organism evidence="1 2">
    <name type="scientific">Phytophthora megakarya</name>
    <dbReference type="NCBI Taxonomy" id="4795"/>
    <lineage>
        <taxon>Eukaryota</taxon>
        <taxon>Sar</taxon>
        <taxon>Stramenopiles</taxon>
        <taxon>Oomycota</taxon>
        <taxon>Peronosporomycetes</taxon>
        <taxon>Peronosporales</taxon>
        <taxon>Peronosporaceae</taxon>
        <taxon>Phytophthora</taxon>
    </lineage>
</organism>
<reference evidence="2" key="1">
    <citation type="submission" date="2017-03" db="EMBL/GenBank/DDBJ databases">
        <title>Phytopthora megakarya and P. palmivora, two closely related causual agents of cacao black pod achieved similar genome size and gene model numbers by different mechanisms.</title>
        <authorList>
            <person name="Ali S."/>
            <person name="Shao J."/>
            <person name="Larry D.J."/>
            <person name="Kronmiller B."/>
            <person name="Shen D."/>
            <person name="Strem M.D."/>
            <person name="Melnick R.L."/>
            <person name="Guiltinan M.J."/>
            <person name="Tyler B.M."/>
            <person name="Meinhardt L.W."/>
            <person name="Bailey B.A."/>
        </authorList>
    </citation>
    <scope>NUCLEOTIDE SEQUENCE [LARGE SCALE GENOMIC DNA]</scope>
    <source>
        <strain evidence="2">zdho120</strain>
    </source>
</reference>
<gene>
    <name evidence="1" type="ORF">PHMEG_0004073</name>
</gene>
<dbReference type="AlphaFoldDB" id="A0A225WUR4"/>
<dbReference type="EMBL" id="NBNE01000230">
    <property type="protein sequence ID" value="OWZ21396.1"/>
    <property type="molecule type" value="Genomic_DNA"/>
</dbReference>
<dbReference type="Proteomes" id="UP000198211">
    <property type="component" value="Unassembled WGS sequence"/>
</dbReference>